<organism evidence="1 2">
    <name type="scientific">Limoniibacter endophyticus</name>
    <dbReference type="NCBI Taxonomy" id="1565040"/>
    <lineage>
        <taxon>Bacteria</taxon>
        <taxon>Pseudomonadati</taxon>
        <taxon>Pseudomonadota</taxon>
        <taxon>Alphaproteobacteria</taxon>
        <taxon>Hyphomicrobiales</taxon>
        <taxon>Bartonellaceae</taxon>
        <taxon>Limoniibacter</taxon>
    </lineage>
</organism>
<dbReference type="AlphaFoldDB" id="A0A8J3DUW7"/>
<keyword evidence="2" id="KW-1185">Reference proteome</keyword>
<sequence length="96" mass="11197">MVQFAVTEGFAPVLVWTEQNYERARQISEDYMPQTYTGWQIIFAIAKARIPKNLEIVCVYADPDDVARWCRSNNRKVTIGNRAAYALAHYQRQKLQ</sequence>
<name>A0A8J3DUW7_9HYPH</name>
<protein>
    <submittedName>
        <fullName evidence="1">Uncharacterized protein</fullName>
    </submittedName>
</protein>
<reference evidence="1" key="2">
    <citation type="submission" date="2020-09" db="EMBL/GenBank/DDBJ databases">
        <authorList>
            <person name="Sun Q."/>
            <person name="Kim S."/>
        </authorList>
    </citation>
    <scope>NUCLEOTIDE SEQUENCE</scope>
    <source>
        <strain evidence="1">KCTC 42097</strain>
    </source>
</reference>
<evidence type="ECO:0000313" key="2">
    <source>
        <dbReference type="Proteomes" id="UP000641137"/>
    </source>
</evidence>
<dbReference type="RefSeq" id="WP_189492550.1">
    <property type="nucleotide sequence ID" value="NZ_BMZO01000011.1"/>
</dbReference>
<gene>
    <name evidence="1" type="ORF">GCM10010136_32230</name>
</gene>
<dbReference type="Proteomes" id="UP000641137">
    <property type="component" value="Unassembled WGS sequence"/>
</dbReference>
<dbReference type="EMBL" id="BMZO01000011">
    <property type="protein sequence ID" value="GHC79565.1"/>
    <property type="molecule type" value="Genomic_DNA"/>
</dbReference>
<reference evidence="1" key="1">
    <citation type="journal article" date="2014" name="Int. J. Syst. Evol. Microbiol.">
        <title>Complete genome sequence of Corynebacterium casei LMG S-19264T (=DSM 44701T), isolated from a smear-ripened cheese.</title>
        <authorList>
            <consortium name="US DOE Joint Genome Institute (JGI-PGF)"/>
            <person name="Walter F."/>
            <person name="Albersmeier A."/>
            <person name="Kalinowski J."/>
            <person name="Ruckert C."/>
        </authorList>
    </citation>
    <scope>NUCLEOTIDE SEQUENCE</scope>
    <source>
        <strain evidence="1">KCTC 42097</strain>
    </source>
</reference>
<evidence type="ECO:0000313" key="1">
    <source>
        <dbReference type="EMBL" id="GHC79565.1"/>
    </source>
</evidence>
<comment type="caution">
    <text evidence="1">The sequence shown here is derived from an EMBL/GenBank/DDBJ whole genome shotgun (WGS) entry which is preliminary data.</text>
</comment>
<proteinExistence type="predicted"/>
<accession>A0A8J3DUW7</accession>